<keyword evidence="1" id="KW-0408">Iron</keyword>
<dbReference type="RefSeq" id="WP_027356342.1">
    <property type="nucleotide sequence ID" value="NZ_FQUW01000025.1"/>
</dbReference>
<dbReference type="SUPFAM" id="SSF50037">
    <property type="entry name" value="C-terminal domain of transcriptional repressors"/>
    <property type="match status" value="1"/>
</dbReference>
<dbReference type="InterPro" id="IPR038157">
    <property type="entry name" value="FeoA_core_dom"/>
</dbReference>
<dbReference type="Gene3D" id="2.30.30.90">
    <property type="match status" value="1"/>
</dbReference>
<evidence type="ECO:0000313" key="4">
    <source>
        <dbReference type="Proteomes" id="UP000184196"/>
    </source>
</evidence>
<dbReference type="Pfam" id="PF04023">
    <property type="entry name" value="FeoA"/>
    <property type="match status" value="1"/>
</dbReference>
<sequence length="73" mass="7939">MTLDRIKRGQRCRILSLPSESIRAQALRFGIAEGEIVTCSEVIPGGPVIISKNHQEIAIGRGLARQIEVEGSI</sequence>
<dbReference type="SMART" id="SM00899">
    <property type="entry name" value="FeoA"/>
    <property type="match status" value="1"/>
</dbReference>
<keyword evidence="4" id="KW-1185">Reference proteome</keyword>
<feature type="domain" description="Ferrous iron transporter FeoA-like" evidence="2">
    <location>
        <begin position="1"/>
        <end position="71"/>
    </location>
</feature>
<dbReference type="GO" id="GO:0046914">
    <property type="term" value="F:transition metal ion binding"/>
    <property type="evidence" value="ECO:0007669"/>
    <property type="project" value="InterPro"/>
</dbReference>
<dbReference type="InterPro" id="IPR007167">
    <property type="entry name" value="Fe-transptr_FeoA-like"/>
</dbReference>
<accession>A0A1M5B2X9</accession>
<gene>
    <name evidence="3" type="ORF">SAMN02745218_02075</name>
</gene>
<organism evidence="3 4">
    <name type="scientific">Desulfofundulus australicus DSM 11792</name>
    <dbReference type="NCBI Taxonomy" id="1121425"/>
    <lineage>
        <taxon>Bacteria</taxon>
        <taxon>Bacillati</taxon>
        <taxon>Bacillota</taxon>
        <taxon>Clostridia</taxon>
        <taxon>Eubacteriales</taxon>
        <taxon>Peptococcaceae</taxon>
        <taxon>Desulfofundulus</taxon>
    </lineage>
</organism>
<evidence type="ECO:0000259" key="2">
    <source>
        <dbReference type="SMART" id="SM00899"/>
    </source>
</evidence>
<reference evidence="4" key="1">
    <citation type="submission" date="2016-11" db="EMBL/GenBank/DDBJ databases">
        <authorList>
            <person name="Varghese N."/>
            <person name="Submissions S."/>
        </authorList>
    </citation>
    <scope>NUCLEOTIDE SEQUENCE [LARGE SCALE GENOMIC DNA]</scope>
    <source>
        <strain evidence="4">DSM 11792</strain>
    </source>
</reference>
<dbReference type="Proteomes" id="UP000184196">
    <property type="component" value="Unassembled WGS sequence"/>
</dbReference>
<name>A0A1M5B2X9_9FIRM</name>
<dbReference type="AlphaFoldDB" id="A0A1M5B2X9"/>
<protein>
    <submittedName>
        <fullName evidence="3">Fe2+ transport system protein FeoA</fullName>
    </submittedName>
</protein>
<dbReference type="OrthoDB" id="2111964at2"/>
<dbReference type="InterPro" id="IPR008988">
    <property type="entry name" value="Transcriptional_repressor_C"/>
</dbReference>
<evidence type="ECO:0000313" key="3">
    <source>
        <dbReference type="EMBL" id="SHF36864.1"/>
    </source>
</evidence>
<proteinExistence type="predicted"/>
<dbReference type="EMBL" id="FQUW01000025">
    <property type="protein sequence ID" value="SHF36864.1"/>
    <property type="molecule type" value="Genomic_DNA"/>
</dbReference>
<evidence type="ECO:0000256" key="1">
    <source>
        <dbReference type="ARBA" id="ARBA00023004"/>
    </source>
</evidence>